<sequence>MRPEENLASHAGNETPAAPASNAGTAVPASNTGMDRNAGWKLLASFMNRMKEKEQNGTWQSYRDTSDEEGDTDG</sequence>
<reference evidence="2 4" key="1">
    <citation type="submission" date="2023-10" db="EMBL/GenBank/DDBJ databases">
        <title>Whole Genome based description of the genera Actinobaculum and Actinotignum reveals a complex phylogenetic relationship within the species included in the genus Actinotignum.</title>
        <authorList>
            <person name="Jensen C.S."/>
            <person name="Dargis R."/>
            <person name="Kemp M."/>
            <person name="Christensen J.J."/>
        </authorList>
    </citation>
    <scope>NUCLEOTIDE SEQUENCE</scope>
    <source>
        <strain evidence="3 4">SLA_B089</strain>
        <strain evidence="2">SLA_B245</strain>
    </source>
</reference>
<feature type="region of interest" description="Disordered" evidence="1">
    <location>
        <begin position="51"/>
        <end position="74"/>
    </location>
</feature>
<evidence type="ECO:0000313" key="3">
    <source>
        <dbReference type="EMBL" id="MDY5147244.1"/>
    </source>
</evidence>
<accession>A0AAW9HAU5</accession>
<dbReference type="Proteomes" id="UP001284901">
    <property type="component" value="Unassembled WGS sequence"/>
</dbReference>
<evidence type="ECO:0000313" key="2">
    <source>
        <dbReference type="EMBL" id="MDY5140237.1"/>
    </source>
</evidence>
<dbReference type="EMBL" id="JAWNFV010000004">
    <property type="protein sequence ID" value="MDY5140237.1"/>
    <property type="molecule type" value="Genomic_DNA"/>
</dbReference>
<organism evidence="2 5">
    <name type="scientific">Actinotignum timonense</name>
    <dbReference type="NCBI Taxonomy" id="1870995"/>
    <lineage>
        <taxon>Bacteria</taxon>
        <taxon>Bacillati</taxon>
        <taxon>Actinomycetota</taxon>
        <taxon>Actinomycetes</taxon>
        <taxon>Actinomycetales</taxon>
        <taxon>Actinomycetaceae</taxon>
        <taxon>Actinotignum</taxon>
    </lineage>
</organism>
<dbReference type="AlphaFoldDB" id="A0AAW9HAU5"/>
<feature type="region of interest" description="Disordered" evidence="1">
    <location>
        <begin position="1"/>
        <end position="35"/>
    </location>
</feature>
<dbReference type="GeneID" id="92812927"/>
<evidence type="ECO:0000313" key="4">
    <source>
        <dbReference type="Proteomes" id="UP001284901"/>
    </source>
</evidence>
<gene>
    <name evidence="2" type="ORF">R6G74_02740</name>
    <name evidence="3" type="ORF">R6P33_09495</name>
</gene>
<name>A0AAW9HAU5_9ACTO</name>
<evidence type="ECO:0000256" key="1">
    <source>
        <dbReference type="SAM" id="MobiDB-lite"/>
    </source>
</evidence>
<proteinExistence type="predicted"/>
<keyword evidence="4" id="KW-1185">Reference proteome</keyword>
<dbReference type="Proteomes" id="UP001288320">
    <property type="component" value="Unassembled WGS sequence"/>
</dbReference>
<feature type="compositionally biased region" description="Polar residues" evidence="1">
    <location>
        <begin position="22"/>
        <end position="34"/>
    </location>
</feature>
<comment type="caution">
    <text evidence="2">The sequence shown here is derived from an EMBL/GenBank/DDBJ whole genome shotgun (WGS) entry which is preliminary data.</text>
</comment>
<protein>
    <submittedName>
        <fullName evidence="2">Uncharacterized protein</fullName>
    </submittedName>
</protein>
<evidence type="ECO:0000313" key="5">
    <source>
        <dbReference type="Proteomes" id="UP001288320"/>
    </source>
</evidence>
<dbReference type="RefSeq" id="WP_101657635.1">
    <property type="nucleotide sequence ID" value="NZ_CAUPFC010000005.1"/>
</dbReference>
<dbReference type="EMBL" id="JAWNFY010000043">
    <property type="protein sequence ID" value="MDY5147244.1"/>
    <property type="molecule type" value="Genomic_DNA"/>
</dbReference>